<dbReference type="PANTHER" id="PTHR24388">
    <property type="entry name" value="ZINC FINGER PROTEIN"/>
    <property type="match status" value="1"/>
</dbReference>
<dbReference type="InterPro" id="IPR050527">
    <property type="entry name" value="Snail/Krueppel_Znf"/>
</dbReference>
<evidence type="ECO:0000313" key="10">
    <source>
        <dbReference type="Proteomes" id="UP000681967"/>
    </source>
</evidence>
<dbReference type="EMBL" id="CAJOBH010002472">
    <property type="protein sequence ID" value="CAF3908197.1"/>
    <property type="molecule type" value="Genomic_DNA"/>
</dbReference>
<keyword evidence="6" id="KW-0539">Nucleus</keyword>
<dbReference type="Proteomes" id="UP000681967">
    <property type="component" value="Unassembled WGS sequence"/>
</dbReference>
<comment type="caution">
    <text evidence="9">The sequence shown here is derived from an EMBL/GenBank/DDBJ whole genome shotgun (WGS) entry which is preliminary data.</text>
</comment>
<feature type="compositionally biased region" description="Polar residues" evidence="7">
    <location>
        <begin position="390"/>
        <end position="404"/>
    </location>
</feature>
<dbReference type="InterPro" id="IPR013087">
    <property type="entry name" value="Znf_C2H2_type"/>
</dbReference>
<keyword evidence="4" id="KW-0863">Zinc-finger</keyword>
<feature type="region of interest" description="Disordered" evidence="7">
    <location>
        <begin position="372"/>
        <end position="412"/>
    </location>
</feature>
<keyword evidence="2" id="KW-0479">Metal-binding</keyword>
<evidence type="ECO:0000313" key="9">
    <source>
        <dbReference type="EMBL" id="CAF3908197.1"/>
    </source>
</evidence>
<gene>
    <name evidence="9" type="ORF">BYL167_LOCUS8836</name>
</gene>
<protein>
    <recommendedName>
        <fullName evidence="8">C2H2-type domain-containing protein</fullName>
    </recommendedName>
</protein>
<evidence type="ECO:0000259" key="8">
    <source>
        <dbReference type="PROSITE" id="PS00028"/>
    </source>
</evidence>
<accession>A0A8S2LKL1</accession>
<keyword evidence="3" id="KW-0677">Repeat</keyword>
<dbReference type="AlphaFoldDB" id="A0A8S2LKL1"/>
<dbReference type="GO" id="GO:0008270">
    <property type="term" value="F:zinc ion binding"/>
    <property type="evidence" value="ECO:0007669"/>
    <property type="project" value="UniProtKB-KW"/>
</dbReference>
<evidence type="ECO:0000256" key="3">
    <source>
        <dbReference type="ARBA" id="ARBA00022737"/>
    </source>
</evidence>
<comment type="subcellular location">
    <subcellularLocation>
        <location evidence="1">Nucleus</location>
    </subcellularLocation>
</comment>
<dbReference type="SMART" id="SM00355">
    <property type="entry name" value="ZnF_C2H2"/>
    <property type="match status" value="4"/>
</dbReference>
<evidence type="ECO:0000256" key="5">
    <source>
        <dbReference type="ARBA" id="ARBA00022833"/>
    </source>
</evidence>
<feature type="compositionally biased region" description="Low complexity" evidence="7">
    <location>
        <begin position="1"/>
        <end position="34"/>
    </location>
</feature>
<feature type="compositionally biased region" description="Low complexity" evidence="7">
    <location>
        <begin position="42"/>
        <end position="60"/>
    </location>
</feature>
<feature type="non-terminal residue" evidence="9">
    <location>
        <position position="1"/>
    </location>
</feature>
<name>A0A8S2LKL1_9BILA</name>
<feature type="domain" description="C2H2-type" evidence="8">
    <location>
        <begin position="202"/>
        <end position="223"/>
    </location>
</feature>
<feature type="region of interest" description="Disordered" evidence="7">
    <location>
        <begin position="1"/>
        <end position="60"/>
    </location>
</feature>
<dbReference type="GO" id="GO:0005634">
    <property type="term" value="C:nucleus"/>
    <property type="evidence" value="ECO:0007669"/>
    <property type="project" value="UniProtKB-SubCell"/>
</dbReference>
<dbReference type="Gene3D" id="3.30.160.60">
    <property type="entry name" value="Classic Zinc Finger"/>
    <property type="match status" value="1"/>
</dbReference>
<evidence type="ECO:0000256" key="1">
    <source>
        <dbReference type="ARBA" id="ARBA00004123"/>
    </source>
</evidence>
<dbReference type="GO" id="GO:0000978">
    <property type="term" value="F:RNA polymerase II cis-regulatory region sequence-specific DNA binding"/>
    <property type="evidence" value="ECO:0007669"/>
    <property type="project" value="TreeGrafter"/>
</dbReference>
<dbReference type="PROSITE" id="PS00028">
    <property type="entry name" value="ZINC_FINGER_C2H2_1"/>
    <property type="match status" value="1"/>
</dbReference>
<evidence type="ECO:0000256" key="2">
    <source>
        <dbReference type="ARBA" id="ARBA00022723"/>
    </source>
</evidence>
<evidence type="ECO:0000256" key="4">
    <source>
        <dbReference type="ARBA" id="ARBA00022771"/>
    </source>
</evidence>
<organism evidence="9 10">
    <name type="scientific">Rotaria magnacalcarata</name>
    <dbReference type="NCBI Taxonomy" id="392030"/>
    <lineage>
        <taxon>Eukaryota</taxon>
        <taxon>Metazoa</taxon>
        <taxon>Spiralia</taxon>
        <taxon>Gnathifera</taxon>
        <taxon>Rotifera</taxon>
        <taxon>Eurotatoria</taxon>
        <taxon>Bdelloidea</taxon>
        <taxon>Philodinida</taxon>
        <taxon>Philodinidae</taxon>
        <taxon>Rotaria</taxon>
    </lineage>
</organism>
<dbReference type="GO" id="GO:0000981">
    <property type="term" value="F:DNA-binding transcription factor activity, RNA polymerase II-specific"/>
    <property type="evidence" value="ECO:0007669"/>
    <property type="project" value="TreeGrafter"/>
</dbReference>
<sequence length="412" mass="48122">STINNYSSNYQRNNNTTTTNTNTTANNNTNSYRNVRQPVSFQQQQQQQEQRQTNNNQQRQNRGQFYQTQFVKPEPTRKATIPFLQPAFAPNATTQYPRDQPLPRLKPGTVRTREEGLEVELEHTYKRALSKYYGQKPGRNLPLSDYGDFRSQCPMCENLLFDNNIQLITHLCQHFDQQQNNNNEQQFQPNTNSPFEQINTKCSHCQSEFSNPYFLAIHIDDKHMLEMNEYRCRICEQRHTSLLELIAHLNLCHCGLEMPYFCEVCSFRTSMQADMIYHIDEVHKSTRYFFCPYCFIGIELPFITNSSTILNGTSAYKHLLLHFNKVDQGRTIQSKFKHCRKCVLHVSSMKDHLQRDHLNIVDGIKATYYDEDENLEKQSDEGEQYDDSMMDTSSLSIDKSSTARYVTPAKSG</sequence>
<proteinExistence type="predicted"/>
<keyword evidence="5" id="KW-0862">Zinc</keyword>
<evidence type="ECO:0000256" key="7">
    <source>
        <dbReference type="SAM" id="MobiDB-lite"/>
    </source>
</evidence>
<dbReference type="PANTHER" id="PTHR24388:SF54">
    <property type="entry name" value="PROTEIN ESCARGOT"/>
    <property type="match status" value="1"/>
</dbReference>
<evidence type="ECO:0000256" key="6">
    <source>
        <dbReference type="ARBA" id="ARBA00023242"/>
    </source>
</evidence>
<reference evidence="9" key="1">
    <citation type="submission" date="2021-02" db="EMBL/GenBank/DDBJ databases">
        <authorList>
            <person name="Nowell W R."/>
        </authorList>
    </citation>
    <scope>NUCLEOTIDE SEQUENCE</scope>
</reference>